<evidence type="ECO:0000313" key="3">
    <source>
        <dbReference type="EMBL" id="CAG9568734.1"/>
    </source>
</evidence>
<protein>
    <submittedName>
        <fullName evidence="3">(African queen) hypothetical protein</fullName>
    </submittedName>
</protein>
<dbReference type="AlphaFoldDB" id="A0A8J2W450"/>
<keyword evidence="4" id="KW-1185">Reference proteome</keyword>
<evidence type="ECO:0000256" key="2">
    <source>
        <dbReference type="SAM" id="SignalP"/>
    </source>
</evidence>
<dbReference type="OrthoDB" id="7467570at2759"/>
<name>A0A8J2W450_9NEOP</name>
<evidence type="ECO:0000256" key="1">
    <source>
        <dbReference type="SAM" id="MobiDB-lite"/>
    </source>
</evidence>
<sequence>MLRFICGLILFLYAEGTSIKGLYCKDPDTGKLYAVNSTWQSETFCGNYTCKLRKKNITQTEYTPIQRINLTADTLKKHQIFDDMSVSPSQKSVTTVKNYENLQPVFHKDLMSKVHELNENNSDEDNNDRYLTEVEIKKITELLHTVKKSDLEAIVEIYSLAQDIYKEMNSTTEKPIEISNNINEDKKEDVMKTLKPNSQETVSYWYEPLHHHHAKTKTADSKVEETYPTPVVRSYPHPSTYFKSPGADKDFGKLPYYYPLSNFQRMSSYLHNRFPFTINSPPPPCNRQPQNTAPQTLFTQPIPQRKVYPESIRHREVLPMQPALLPYPFSYVNHYNFSSYPGSFYYNNYPWAQLNSFKRYNKNPQNLNHVTFVPQISKPEETVKSVESEDKNEDTVNNMQDNYDSAENDGKKKLPEWQTDELSKNILEEVKANILEKSKLLKPLSLRKNIKIEKVGKVIKLDELSRSKRDKVWGEKVIDDKENIQFEAYIERKT</sequence>
<dbReference type="EMBL" id="CAKASE010000061">
    <property type="protein sequence ID" value="CAG9568734.1"/>
    <property type="molecule type" value="Genomic_DNA"/>
</dbReference>
<feature type="region of interest" description="Disordered" evidence="1">
    <location>
        <begin position="380"/>
        <end position="411"/>
    </location>
</feature>
<gene>
    <name evidence="3" type="ORF">DCHRY22_LOCUS8570</name>
</gene>
<evidence type="ECO:0000313" key="4">
    <source>
        <dbReference type="Proteomes" id="UP000789524"/>
    </source>
</evidence>
<reference evidence="3" key="1">
    <citation type="submission" date="2021-09" db="EMBL/GenBank/DDBJ databases">
        <authorList>
            <person name="Martin H S."/>
        </authorList>
    </citation>
    <scope>NUCLEOTIDE SEQUENCE</scope>
</reference>
<accession>A0A8J2W450</accession>
<feature type="compositionally biased region" description="Basic and acidic residues" evidence="1">
    <location>
        <begin position="380"/>
        <end position="389"/>
    </location>
</feature>
<feature type="signal peptide" evidence="2">
    <location>
        <begin position="1"/>
        <end position="16"/>
    </location>
</feature>
<keyword evidence="2" id="KW-0732">Signal</keyword>
<organism evidence="3 4">
    <name type="scientific">Danaus chrysippus</name>
    <name type="common">African queen</name>
    <dbReference type="NCBI Taxonomy" id="151541"/>
    <lineage>
        <taxon>Eukaryota</taxon>
        <taxon>Metazoa</taxon>
        <taxon>Ecdysozoa</taxon>
        <taxon>Arthropoda</taxon>
        <taxon>Hexapoda</taxon>
        <taxon>Insecta</taxon>
        <taxon>Pterygota</taxon>
        <taxon>Neoptera</taxon>
        <taxon>Endopterygota</taxon>
        <taxon>Lepidoptera</taxon>
        <taxon>Glossata</taxon>
        <taxon>Ditrysia</taxon>
        <taxon>Papilionoidea</taxon>
        <taxon>Nymphalidae</taxon>
        <taxon>Danainae</taxon>
        <taxon>Danaini</taxon>
        <taxon>Danaina</taxon>
        <taxon>Danaus</taxon>
        <taxon>Anosia</taxon>
    </lineage>
</organism>
<proteinExistence type="predicted"/>
<dbReference type="Proteomes" id="UP000789524">
    <property type="component" value="Unassembled WGS sequence"/>
</dbReference>
<comment type="caution">
    <text evidence="3">The sequence shown here is derived from an EMBL/GenBank/DDBJ whole genome shotgun (WGS) entry which is preliminary data.</text>
</comment>
<feature type="chain" id="PRO_5035249002" evidence="2">
    <location>
        <begin position="17"/>
        <end position="494"/>
    </location>
</feature>
<feature type="compositionally biased region" description="Polar residues" evidence="1">
    <location>
        <begin position="395"/>
        <end position="405"/>
    </location>
</feature>